<protein>
    <submittedName>
        <fullName evidence="2">Uncharacterized protein</fullName>
    </submittedName>
</protein>
<feature type="compositionally biased region" description="Gly residues" evidence="1">
    <location>
        <begin position="579"/>
        <end position="593"/>
    </location>
</feature>
<organism evidence="2 3">
    <name type="scientific">Lepidopterella palustris CBS 459.81</name>
    <dbReference type="NCBI Taxonomy" id="1314670"/>
    <lineage>
        <taxon>Eukaryota</taxon>
        <taxon>Fungi</taxon>
        <taxon>Dikarya</taxon>
        <taxon>Ascomycota</taxon>
        <taxon>Pezizomycotina</taxon>
        <taxon>Dothideomycetes</taxon>
        <taxon>Pleosporomycetidae</taxon>
        <taxon>Mytilinidiales</taxon>
        <taxon>Argynnaceae</taxon>
        <taxon>Lepidopterella</taxon>
    </lineage>
</organism>
<feature type="region of interest" description="Disordered" evidence="1">
    <location>
        <begin position="155"/>
        <end position="186"/>
    </location>
</feature>
<feature type="compositionally biased region" description="Polar residues" evidence="1">
    <location>
        <begin position="155"/>
        <end position="165"/>
    </location>
</feature>
<name>A0A8E2JBI7_9PEZI</name>
<feature type="compositionally biased region" description="Low complexity" evidence="1">
    <location>
        <begin position="430"/>
        <end position="462"/>
    </location>
</feature>
<feature type="compositionally biased region" description="Basic residues" evidence="1">
    <location>
        <begin position="30"/>
        <end position="39"/>
    </location>
</feature>
<feature type="compositionally biased region" description="Low complexity" evidence="1">
    <location>
        <begin position="501"/>
        <end position="518"/>
    </location>
</feature>
<feature type="compositionally biased region" description="Gly residues" evidence="1">
    <location>
        <begin position="311"/>
        <end position="325"/>
    </location>
</feature>
<proteinExistence type="predicted"/>
<feature type="region of interest" description="Disordered" evidence="1">
    <location>
        <begin position="30"/>
        <end position="58"/>
    </location>
</feature>
<dbReference type="AlphaFoldDB" id="A0A8E2JBI7"/>
<keyword evidence="3" id="KW-1185">Reference proteome</keyword>
<gene>
    <name evidence="2" type="ORF">K432DRAFT_385476</name>
</gene>
<dbReference type="Proteomes" id="UP000250266">
    <property type="component" value="Unassembled WGS sequence"/>
</dbReference>
<evidence type="ECO:0000313" key="3">
    <source>
        <dbReference type="Proteomes" id="UP000250266"/>
    </source>
</evidence>
<sequence>MEEPSLPRLQKPQTSPSSTAEVIAVAGTPHHHHFSHHGHGIAESTTSTILPPTLTPETTQRQSVALGILSDFWSSSSNPNSLSANHNLPSNSNNPTSADPDADADITLNHHSAALRALNTTTFPPRARRHHQPTKSASIHTTLSSQPVVVRTYSGSRSRPTSTLASPHLLPTPPGMARRTKTSRVDSPALPAVSDFTFAGILRAVDPEIRDAIDAIAEICARSRLSLADEYDAHLPPQGEFVNTGSAAAAVGLLGGRRRDGFVGNSGGARFGGWGNGNSEGRHALQAVPEASSSSERLAGESRGSTRAGSVGMGVGVGVGVGSGKSKGNETKSAYGSLKSVMSGSKRITPSLKPEASTAQDSEATSLTTHDSEETQHKISSQTPSHANPKPTPPAPASHWVVTTNEATHHPSITLVTTPTASNHVSLDFPTPSTSTVSHSTPSPSTISSTLLTGSSLPTNPSHRSQQPLHRRHTSLASAPLSNAQSNVHFSPPSRSHTSDASAPLSLPRSRARSTTLSTLTSWIPSPWSRAPTAQPSTGANESAVGLDATRAEARLRVLLRASSSAVAEEGVKGEGQGHGKQVGNGEGNGKGNGKAKAVLG</sequence>
<feature type="compositionally biased region" description="Polar residues" evidence="1">
    <location>
        <begin position="357"/>
        <end position="369"/>
    </location>
</feature>
<feature type="compositionally biased region" description="Polar residues" evidence="1">
    <location>
        <begin position="475"/>
        <end position="500"/>
    </location>
</feature>
<feature type="compositionally biased region" description="Low complexity" evidence="1">
    <location>
        <begin position="76"/>
        <end position="98"/>
    </location>
</feature>
<feature type="region of interest" description="Disordered" evidence="1">
    <location>
        <begin position="76"/>
        <end position="104"/>
    </location>
</feature>
<feature type="region of interest" description="Disordered" evidence="1">
    <location>
        <begin position="272"/>
        <end position="399"/>
    </location>
</feature>
<feature type="region of interest" description="Disordered" evidence="1">
    <location>
        <begin position="426"/>
        <end position="518"/>
    </location>
</feature>
<evidence type="ECO:0000313" key="2">
    <source>
        <dbReference type="EMBL" id="OCK76383.1"/>
    </source>
</evidence>
<reference evidence="2 3" key="1">
    <citation type="journal article" date="2016" name="Nat. Commun.">
        <title>Ectomycorrhizal ecology is imprinted in the genome of the dominant symbiotic fungus Cenococcum geophilum.</title>
        <authorList>
            <consortium name="DOE Joint Genome Institute"/>
            <person name="Peter M."/>
            <person name="Kohler A."/>
            <person name="Ohm R.A."/>
            <person name="Kuo A."/>
            <person name="Krutzmann J."/>
            <person name="Morin E."/>
            <person name="Arend M."/>
            <person name="Barry K.W."/>
            <person name="Binder M."/>
            <person name="Choi C."/>
            <person name="Clum A."/>
            <person name="Copeland A."/>
            <person name="Grisel N."/>
            <person name="Haridas S."/>
            <person name="Kipfer T."/>
            <person name="LaButti K."/>
            <person name="Lindquist E."/>
            <person name="Lipzen A."/>
            <person name="Maire R."/>
            <person name="Meier B."/>
            <person name="Mihaltcheva S."/>
            <person name="Molinier V."/>
            <person name="Murat C."/>
            <person name="Poggeler S."/>
            <person name="Quandt C.A."/>
            <person name="Sperisen C."/>
            <person name="Tritt A."/>
            <person name="Tisserant E."/>
            <person name="Crous P.W."/>
            <person name="Henrissat B."/>
            <person name="Nehls U."/>
            <person name="Egli S."/>
            <person name="Spatafora J.W."/>
            <person name="Grigoriev I.V."/>
            <person name="Martin F.M."/>
        </authorList>
    </citation>
    <scope>NUCLEOTIDE SEQUENCE [LARGE SCALE GENOMIC DNA]</scope>
    <source>
        <strain evidence="2 3">CBS 459.81</strain>
    </source>
</reference>
<feature type="region of interest" description="Disordered" evidence="1">
    <location>
        <begin position="564"/>
        <end position="601"/>
    </location>
</feature>
<evidence type="ECO:0000256" key="1">
    <source>
        <dbReference type="SAM" id="MobiDB-lite"/>
    </source>
</evidence>
<accession>A0A8E2JBI7</accession>
<dbReference type="OrthoDB" id="5339332at2759"/>
<dbReference type="EMBL" id="KV745216">
    <property type="protein sequence ID" value="OCK76383.1"/>
    <property type="molecule type" value="Genomic_DNA"/>
</dbReference>
<feature type="compositionally biased region" description="Low complexity" evidence="1">
    <location>
        <begin position="43"/>
        <end position="58"/>
    </location>
</feature>